<dbReference type="EMBL" id="KN834871">
    <property type="protein sequence ID" value="KIK51164.1"/>
    <property type="molecule type" value="Genomic_DNA"/>
</dbReference>
<name>A0A0D0BNQ7_9AGAR</name>
<dbReference type="InterPro" id="IPR008949">
    <property type="entry name" value="Isoprenoid_synthase_dom_sf"/>
</dbReference>
<evidence type="ECO:0000313" key="2">
    <source>
        <dbReference type="Proteomes" id="UP000053593"/>
    </source>
</evidence>
<organism evidence="1 2">
    <name type="scientific">Collybiopsis luxurians FD-317 M1</name>
    <dbReference type="NCBI Taxonomy" id="944289"/>
    <lineage>
        <taxon>Eukaryota</taxon>
        <taxon>Fungi</taxon>
        <taxon>Dikarya</taxon>
        <taxon>Basidiomycota</taxon>
        <taxon>Agaricomycotina</taxon>
        <taxon>Agaricomycetes</taxon>
        <taxon>Agaricomycetidae</taxon>
        <taxon>Agaricales</taxon>
        <taxon>Marasmiineae</taxon>
        <taxon>Omphalotaceae</taxon>
        <taxon>Collybiopsis</taxon>
        <taxon>Collybiopsis luxurians</taxon>
    </lineage>
</organism>
<protein>
    <submittedName>
        <fullName evidence="1">Unplaced genomic scaffold GYMLUscaffold_123, whole genome shotgun sequence</fullName>
    </submittedName>
</protein>
<dbReference type="Gene3D" id="1.10.600.10">
    <property type="entry name" value="Farnesyl Diphosphate Synthase"/>
    <property type="match status" value="1"/>
</dbReference>
<evidence type="ECO:0000313" key="1">
    <source>
        <dbReference type="EMBL" id="KIK51164.1"/>
    </source>
</evidence>
<dbReference type="Proteomes" id="UP000053593">
    <property type="component" value="Unassembled WGS sequence"/>
</dbReference>
<dbReference type="HOGENOM" id="CLU_2474938_0_0_1"/>
<accession>A0A0D0BNQ7</accession>
<feature type="non-terminal residue" evidence="1">
    <location>
        <position position="1"/>
    </location>
</feature>
<reference evidence="1 2" key="1">
    <citation type="submission" date="2014-04" db="EMBL/GenBank/DDBJ databases">
        <title>Evolutionary Origins and Diversification of the Mycorrhizal Mutualists.</title>
        <authorList>
            <consortium name="DOE Joint Genome Institute"/>
            <consortium name="Mycorrhizal Genomics Consortium"/>
            <person name="Kohler A."/>
            <person name="Kuo A."/>
            <person name="Nagy L.G."/>
            <person name="Floudas D."/>
            <person name="Copeland A."/>
            <person name="Barry K.W."/>
            <person name="Cichocki N."/>
            <person name="Veneault-Fourrey C."/>
            <person name="LaButti K."/>
            <person name="Lindquist E.A."/>
            <person name="Lipzen A."/>
            <person name="Lundell T."/>
            <person name="Morin E."/>
            <person name="Murat C."/>
            <person name="Riley R."/>
            <person name="Ohm R."/>
            <person name="Sun H."/>
            <person name="Tunlid A."/>
            <person name="Henrissat B."/>
            <person name="Grigoriev I.V."/>
            <person name="Hibbett D.S."/>
            <person name="Martin F."/>
        </authorList>
    </citation>
    <scope>NUCLEOTIDE SEQUENCE [LARGE SCALE GENOMIC DNA]</scope>
    <source>
        <strain evidence="1 2">FD-317 M1</strain>
    </source>
</reference>
<sequence length="88" mass="9988">YVAPQPPSVKFLHFHHDWIHNTLGPLISWTTSKLAVLEDSSSAVIERAYPFSDIELKTLMGKLTALVIVIDDSMDNSAMYQELDMFSY</sequence>
<dbReference type="OrthoDB" id="2998174at2759"/>
<keyword evidence="2" id="KW-1185">Reference proteome</keyword>
<dbReference type="AlphaFoldDB" id="A0A0D0BNQ7"/>
<proteinExistence type="predicted"/>
<gene>
    <name evidence="1" type="ORF">GYMLUDRAFT_181810</name>
</gene>